<feature type="chain" id="PRO_5022768783" evidence="1">
    <location>
        <begin position="20"/>
        <end position="71"/>
    </location>
</feature>
<keyword evidence="1" id="KW-0732">Signal</keyword>
<feature type="signal peptide" evidence="1">
    <location>
        <begin position="1"/>
        <end position="19"/>
    </location>
</feature>
<gene>
    <name evidence="2" type="ORF">E2C01_069193</name>
</gene>
<accession>A0A5B7HZY7</accession>
<evidence type="ECO:0000313" key="2">
    <source>
        <dbReference type="EMBL" id="MPC74817.1"/>
    </source>
</evidence>
<dbReference type="AlphaFoldDB" id="A0A5B7HZY7"/>
<name>A0A5B7HZY7_PORTR</name>
<dbReference type="Proteomes" id="UP000324222">
    <property type="component" value="Unassembled WGS sequence"/>
</dbReference>
<keyword evidence="3" id="KW-1185">Reference proteome</keyword>
<evidence type="ECO:0000256" key="1">
    <source>
        <dbReference type="SAM" id="SignalP"/>
    </source>
</evidence>
<evidence type="ECO:0000313" key="3">
    <source>
        <dbReference type="Proteomes" id="UP000324222"/>
    </source>
</evidence>
<sequence>MKCLALVVSVAALVVGVASEATVTSRTPYWLGDAGGVVLYIYGAGKRSLIKFSLKTLHFLFYSNFSFYTVE</sequence>
<dbReference type="EMBL" id="VSRR010039770">
    <property type="protein sequence ID" value="MPC74817.1"/>
    <property type="molecule type" value="Genomic_DNA"/>
</dbReference>
<comment type="caution">
    <text evidence="2">The sequence shown here is derived from an EMBL/GenBank/DDBJ whole genome shotgun (WGS) entry which is preliminary data.</text>
</comment>
<reference evidence="2 3" key="1">
    <citation type="submission" date="2019-05" db="EMBL/GenBank/DDBJ databases">
        <title>Another draft genome of Portunus trituberculatus and its Hox gene families provides insights of decapod evolution.</title>
        <authorList>
            <person name="Jeong J.-H."/>
            <person name="Song I."/>
            <person name="Kim S."/>
            <person name="Choi T."/>
            <person name="Kim D."/>
            <person name="Ryu S."/>
            <person name="Kim W."/>
        </authorList>
    </citation>
    <scope>NUCLEOTIDE SEQUENCE [LARGE SCALE GENOMIC DNA]</scope>
    <source>
        <tissue evidence="2">Muscle</tissue>
    </source>
</reference>
<protein>
    <submittedName>
        <fullName evidence="2">Uncharacterized protein</fullName>
    </submittedName>
</protein>
<proteinExistence type="predicted"/>
<organism evidence="2 3">
    <name type="scientific">Portunus trituberculatus</name>
    <name type="common">Swimming crab</name>
    <name type="synonym">Neptunus trituberculatus</name>
    <dbReference type="NCBI Taxonomy" id="210409"/>
    <lineage>
        <taxon>Eukaryota</taxon>
        <taxon>Metazoa</taxon>
        <taxon>Ecdysozoa</taxon>
        <taxon>Arthropoda</taxon>
        <taxon>Crustacea</taxon>
        <taxon>Multicrustacea</taxon>
        <taxon>Malacostraca</taxon>
        <taxon>Eumalacostraca</taxon>
        <taxon>Eucarida</taxon>
        <taxon>Decapoda</taxon>
        <taxon>Pleocyemata</taxon>
        <taxon>Brachyura</taxon>
        <taxon>Eubrachyura</taxon>
        <taxon>Portunoidea</taxon>
        <taxon>Portunidae</taxon>
        <taxon>Portuninae</taxon>
        <taxon>Portunus</taxon>
    </lineage>
</organism>